<comment type="pathway">
    <text evidence="2 11">Glycan biosynthesis; glycogen biosynthesis.</text>
</comment>
<feature type="compositionally biased region" description="Low complexity" evidence="12">
    <location>
        <begin position="746"/>
        <end position="757"/>
    </location>
</feature>
<comment type="caution">
    <text evidence="15">The sequence shown here is derived from an EMBL/GenBank/DDBJ whole genome shotgun (WGS) entry which is preliminary data.</text>
</comment>
<dbReference type="Pfam" id="PF05693">
    <property type="entry name" value="Glycogen_syn"/>
    <property type="match status" value="1"/>
</dbReference>
<evidence type="ECO:0000313" key="16">
    <source>
        <dbReference type="Proteomes" id="UP001303046"/>
    </source>
</evidence>
<feature type="transmembrane region" description="Helical" evidence="13">
    <location>
        <begin position="137"/>
        <end position="162"/>
    </location>
</feature>
<comment type="function">
    <text evidence="11">Transfers the glycosyl residue from UDP-Glc to the non-reducing end of alpha-1,4-glucan.</text>
</comment>
<feature type="transmembrane region" description="Helical" evidence="13">
    <location>
        <begin position="230"/>
        <end position="250"/>
    </location>
</feature>
<dbReference type="SUPFAM" id="SSF81321">
    <property type="entry name" value="Family A G protein-coupled receptor-like"/>
    <property type="match status" value="1"/>
</dbReference>
<dbReference type="PRINTS" id="PR00237">
    <property type="entry name" value="GPCRRHODOPSN"/>
</dbReference>
<gene>
    <name evidence="15" type="primary">Necator_chrX.g26069</name>
    <name evidence="15" type="ORF">RB195_025903</name>
</gene>
<keyword evidence="6 13" id="KW-0812">Transmembrane</keyword>
<feature type="domain" description="G-protein coupled receptors family 1 profile" evidence="14">
    <location>
        <begin position="24"/>
        <end position="312"/>
    </location>
</feature>
<dbReference type="SUPFAM" id="SSF53756">
    <property type="entry name" value="UDP-Glycosyltransferase/glycogen phosphorylase"/>
    <property type="match status" value="1"/>
</dbReference>
<evidence type="ECO:0000256" key="11">
    <source>
        <dbReference type="RuleBase" id="RU363104"/>
    </source>
</evidence>
<protein>
    <recommendedName>
        <fullName evidence="11">Glycogen [starch] synthase</fullName>
        <ecNumber evidence="11">2.4.1.11</ecNumber>
    </recommendedName>
</protein>
<feature type="transmembrane region" description="Helical" evidence="13">
    <location>
        <begin position="58"/>
        <end position="80"/>
    </location>
</feature>
<dbReference type="InterPro" id="IPR008631">
    <property type="entry name" value="Glycogen_synth"/>
</dbReference>
<comment type="similarity">
    <text evidence="3 11">Belongs to the glycosyltransferase 3 family.</text>
</comment>
<comment type="catalytic activity">
    <reaction evidence="10">
        <text>[(1-&gt;4)-alpha-D-glucosyl](n) + UDP-alpha-D-glucose = [(1-&gt;4)-alpha-D-glucosyl](n+1) + UDP + H(+)</text>
        <dbReference type="Rhea" id="RHEA:18549"/>
        <dbReference type="Rhea" id="RHEA-COMP:9584"/>
        <dbReference type="Rhea" id="RHEA-COMP:9587"/>
        <dbReference type="ChEBI" id="CHEBI:15378"/>
        <dbReference type="ChEBI" id="CHEBI:15444"/>
        <dbReference type="ChEBI" id="CHEBI:58223"/>
        <dbReference type="ChEBI" id="CHEBI:58885"/>
        <dbReference type="EC" id="2.4.1.11"/>
    </reaction>
    <physiologicalReaction direction="left-to-right" evidence="10">
        <dbReference type="Rhea" id="RHEA:18550"/>
    </physiologicalReaction>
</comment>
<keyword evidence="8 11" id="KW-0320">Glycogen biosynthesis</keyword>
<evidence type="ECO:0000256" key="2">
    <source>
        <dbReference type="ARBA" id="ARBA00004964"/>
    </source>
</evidence>
<dbReference type="EMBL" id="JAVFWL010000006">
    <property type="protein sequence ID" value="KAK6766290.1"/>
    <property type="molecule type" value="Genomic_DNA"/>
</dbReference>
<feature type="region of interest" description="Disordered" evidence="12">
    <location>
        <begin position="741"/>
        <end position="766"/>
    </location>
</feature>
<evidence type="ECO:0000256" key="3">
    <source>
        <dbReference type="ARBA" id="ARBA00010686"/>
    </source>
</evidence>
<keyword evidence="5 11" id="KW-0808">Transferase</keyword>
<evidence type="ECO:0000256" key="8">
    <source>
        <dbReference type="ARBA" id="ARBA00023056"/>
    </source>
</evidence>
<comment type="subcellular location">
    <subcellularLocation>
        <location evidence="1">Membrane</location>
    </subcellularLocation>
</comment>
<evidence type="ECO:0000256" key="7">
    <source>
        <dbReference type="ARBA" id="ARBA00022989"/>
    </source>
</evidence>
<evidence type="ECO:0000256" key="9">
    <source>
        <dbReference type="ARBA" id="ARBA00023136"/>
    </source>
</evidence>
<evidence type="ECO:0000256" key="4">
    <source>
        <dbReference type="ARBA" id="ARBA00022676"/>
    </source>
</evidence>
<dbReference type="PROSITE" id="PS50262">
    <property type="entry name" value="G_PROTEIN_RECEP_F1_2"/>
    <property type="match status" value="1"/>
</dbReference>
<evidence type="ECO:0000256" key="1">
    <source>
        <dbReference type="ARBA" id="ARBA00004370"/>
    </source>
</evidence>
<dbReference type="Gene3D" id="3.40.50.2000">
    <property type="entry name" value="Glycogen Phosphorylase B"/>
    <property type="match status" value="1"/>
</dbReference>
<evidence type="ECO:0000256" key="13">
    <source>
        <dbReference type="SAM" id="Phobius"/>
    </source>
</evidence>
<evidence type="ECO:0000313" key="15">
    <source>
        <dbReference type="EMBL" id="KAK6766290.1"/>
    </source>
</evidence>
<dbReference type="Proteomes" id="UP001303046">
    <property type="component" value="Unassembled WGS sequence"/>
</dbReference>
<evidence type="ECO:0000256" key="10">
    <source>
        <dbReference type="ARBA" id="ARBA00047345"/>
    </source>
</evidence>
<reference evidence="15 16" key="1">
    <citation type="submission" date="2023-08" db="EMBL/GenBank/DDBJ databases">
        <title>A Necator americanus chromosomal reference genome.</title>
        <authorList>
            <person name="Ilik V."/>
            <person name="Petrzelkova K.J."/>
            <person name="Pardy F."/>
            <person name="Fuh T."/>
            <person name="Niatou-Singa F.S."/>
            <person name="Gouil Q."/>
            <person name="Baker L."/>
            <person name="Ritchie M.E."/>
            <person name="Jex A.R."/>
            <person name="Gazzola D."/>
            <person name="Li H."/>
            <person name="Toshio Fujiwara R."/>
            <person name="Zhan B."/>
            <person name="Aroian R.V."/>
            <person name="Pafco B."/>
            <person name="Schwarz E.M."/>
        </authorList>
    </citation>
    <scope>NUCLEOTIDE SEQUENCE [LARGE SCALE GENOMIC DNA]</scope>
    <source>
        <strain evidence="15 16">Aroian</strain>
        <tissue evidence="15">Whole animal</tissue>
    </source>
</reference>
<dbReference type="PANTHER" id="PTHR10176:SF3">
    <property type="entry name" value="GLYCOGEN [STARCH] SYNTHASE"/>
    <property type="match status" value="1"/>
</dbReference>
<evidence type="ECO:0000259" key="14">
    <source>
        <dbReference type="PROSITE" id="PS50262"/>
    </source>
</evidence>
<dbReference type="Gene3D" id="6.10.260.10">
    <property type="match status" value="1"/>
</dbReference>
<dbReference type="EC" id="2.4.1.11" evidence="11"/>
<dbReference type="CDD" id="cd00637">
    <property type="entry name" value="7tm_classA_rhodopsin-like"/>
    <property type="match status" value="1"/>
</dbReference>
<sequence>MDVGLNIIVLIVLYSTLAVTGLLGNIWVLITVSSQLLGCCGSSGHRGRVMKPNTQSSAYIYLLLLSVVDLVSLIPVPMLVADLQENEFIFGIALCKLLWFSEGTNKTLSPMILTALSIDRYIAVCKPALIWMRQTKFAVFVVSVCIMASLLFIAPITAQAKIADMEDFNGMVYRKCTLGENLWFDLVHTLTCYVAPLVLIFSVYIVILAKLFRHTRFSTVGRKTSISLSRVVKCSVLVVAFYFICWTPYWTMRIQALANEAEKNVGVTFGNDTLEDVEEIMEEKGAPGNGIFIMYLMHSLPYAQSAFNWLFYAFLNRNLRNSSGRCGNGVRSVPMTSTIIENGASSASGLTPLWKNLQHVGTQLKTASIDTGNALLKMSPFRTRSRIQSRSSTYLDSAYLDHLVPPPPMTTSSLLDLQKRASTLIPRQEPSLVGKALSFSDLPHSHLIEKPREPTPSAVSTDPRCKDVTVIAFIIYPAAANSFNVDSLRGQAVCKQLKDTIAKIKENVANRMFEESVRGKVPDPEDLLLPAEKVQLKRCILAAKRNSLPPICTHNMLDSANDPVLQALRRVQLFNHDYDRVKVIFHPEFLSSVSPLIGLDYEDFVRGCHLGVFPSYYEPWGYTPAECTVMGVPSVTTNLSGFGCFINEHVTDAKSYGIHVVDRRFKGADESINELADGLYEFTCLSRRQRIIVRNRTERLSELLDWKTLSIFYRDARRMALKKTHPDLEMRLSDAVTFMPRPISAPGTPSVSGPTTPHESDSEDDNKVTHDIYEFYERADSWLGPGLSMKKRLKLHRANVVYASRPRASGLGSAMPSHQPIQVKPMNRLLRGPERVHTLHGGVVTLPGPKLCTQGWSLYPDRSSIREGGHFTRTEALYARVVTLPGPKLCTQGWSLYPDRSSIREGGHFTRTEALYARVVTLPGPKLYTEEWSLYPDRSSTRRSGQFSRTEALHGGVVTLPGPKLCTQGWSLYPDRSSIREGGHFTWTEALHGGVVSFLGPKLYTRGWSLYPDRSSIREGGHFTRTEALYARVVTLPGPKLYTEEWSVFSGRSSIREGGHFTRTEALYARVVTLPGPKLYTRGWSLYPDRSSIREGGHFTRTEALYARVVTLPGPKLYTEEWSLYPDRSSIREGGHFTRTEALYGGVVGFLGPKLYTRGWSLYPDRSSIRKGGHFTRTEALYARVVTLPGPKLYTRGWSLYPDRSSVR</sequence>
<keyword evidence="9 13" id="KW-0472">Membrane</keyword>
<dbReference type="Gene3D" id="1.20.1070.10">
    <property type="entry name" value="Rhodopsin 7-helix transmembrane proteins"/>
    <property type="match status" value="1"/>
</dbReference>
<organism evidence="15 16">
    <name type="scientific">Necator americanus</name>
    <name type="common">Human hookworm</name>
    <dbReference type="NCBI Taxonomy" id="51031"/>
    <lineage>
        <taxon>Eukaryota</taxon>
        <taxon>Metazoa</taxon>
        <taxon>Ecdysozoa</taxon>
        <taxon>Nematoda</taxon>
        <taxon>Chromadorea</taxon>
        <taxon>Rhabditida</taxon>
        <taxon>Rhabditina</taxon>
        <taxon>Rhabditomorpha</taxon>
        <taxon>Strongyloidea</taxon>
        <taxon>Ancylostomatidae</taxon>
        <taxon>Bunostominae</taxon>
        <taxon>Necator</taxon>
    </lineage>
</organism>
<proteinExistence type="inferred from homology"/>
<evidence type="ECO:0000256" key="6">
    <source>
        <dbReference type="ARBA" id="ARBA00022692"/>
    </source>
</evidence>
<dbReference type="InterPro" id="IPR000276">
    <property type="entry name" value="GPCR_Rhodpsn"/>
</dbReference>
<name>A0ABR1EUZ6_NECAM</name>
<keyword evidence="7 13" id="KW-1133">Transmembrane helix</keyword>
<keyword evidence="16" id="KW-1185">Reference proteome</keyword>
<feature type="transmembrane region" description="Helical" evidence="13">
    <location>
        <begin position="182"/>
        <end position="209"/>
    </location>
</feature>
<evidence type="ECO:0000256" key="12">
    <source>
        <dbReference type="SAM" id="MobiDB-lite"/>
    </source>
</evidence>
<dbReference type="PANTHER" id="PTHR10176">
    <property type="entry name" value="GLYCOGEN SYNTHASE"/>
    <property type="match status" value="1"/>
</dbReference>
<accession>A0ABR1EUZ6</accession>
<dbReference type="InterPro" id="IPR017452">
    <property type="entry name" value="GPCR_Rhodpsn_7TM"/>
</dbReference>
<evidence type="ECO:0000256" key="5">
    <source>
        <dbReference type="ARBA" id="ARBA00022679"/>
    </source>
</evidence>
<dbReference type="Pfam" id="PF00001">
    <property type="entry name" value="7tm_1"/>
    <property type="match status" value="1"/>
</dbReference>
<feature type="transmembrane region" description="Helical" evidence="13">
    <location>
        <begin position="6"/>
        <end position="37"/>
    </location>
</feature>
<keyword evidence="4 11" id="KW-0328">Glycosyltransferase</keyword>